<dbReference type="InterPro" id="IPR012132">
    <property type="entry name" value="GMC_OxRdtase"/>
</dbReference>
<dbReference type="Proteomes" id="UP001642540">
    <property type="component" value="Unassembled WGS sequence"/>
</dbReference>
<dbReference type="PANTHER" id="PTHR11552">
    <property type="entry name" value="GLUCOSE-METHANOL-CHOLINE GMC OXIDOREDUCTASE"/>
    <property type="match status" value="1"/>
</dbReference>
<keyword evidence="6" id="KW-0732">Signal</keyword>
<evidence type="ECO:0000256" key="3">
    <source>
        <dbReference type="ARBA" id="ARBA00022630"/>
    </source>
</evidence>
<evidence type="ECO:0000256" key="4">
    <source>
        <dbReference type="ARBA" id="ARBA00022827"/>
    </source>
</evidence>
<dbReference type="Pfam" id="PF00732">
    <property type="entry name" value="GMC_oxred_N"/>
    <property type="match status" value="1"/>
</dbReference>
<dbReference type="InterPro" id="IPR036188">
    <property type="entry name" value="FAD/NAD-bd_sf"/>
</dbReference>
<dbReference type="EMBL" id="CAXLJM020000024">
    <property type="protein sequence ID" value="CAL8090579.1"/>
    <property type="molecule type" value="Genomic_DNA"/>
</dbReference>
<evidence type="ECO:0000256" key="1">
    <source>
        <dbReference type="ARBA" id="ARBA00001974"/>
    </source>
</evidence>
<comment type="caution">
    <text evidence="9">The sequence shown here is derived from an EMBL/GenBank/DDBJ whole genome shotgun (WGS) entry which is preliminary data.</text>
</comment>
<sequence length="642" mass="72147">MLLRLASLFSALIFLQLLTHSVRIAYIFKYYGDYVSSNLPWAIDPVEDVEFDFIVVGAGSSGCVVANRLSLQSKVLLLESGGTPFYANSVPLIAPELALKPEVGFQYKTVPQKFGAQGSIDKVSLWPRGKMLGGSSNLNYMVYVRGHKLDYDNWANMTNDETWSYKNILQYFKKSIDYNGEFMKDDINYGWSGSQSVENRPKGPLYQIFMKAGIEMGFEANLDLNGNQRTGFGTFEANTRNGKRETSYTAFIEPILGRENLVISTYSHAVKLELNKSNKIIGVWYVRHGKMKFARASKEVIVSAGSVDSPKLLMMSGIGPKEHLESVGIKPRIDLPVGKSLKDHVSTLLMPFTIDSPITFRLDRDFGVWNLIDYYLNGKGPLTIALGAPSQAFFSTSFVRKSGLDWPDFQLILTDSAPIEGTDAVLSNILGIRHDILEKLMKNVVGKDGFMLTLVFGRPKSRGDIKLGSKDPFQDPIIDPQYLAHPDDIKSFVEAVKFSMKIFEETTAFKELNTTYVNIPIEACNMHKFKSDEYWACYIRHISLTLYHPVSTCRMGRGVDDKDAVVDSKLRVLHIKGLRVADASIMPDIVNGNTNAPTVMIGEKAADMIREHWATQYLICLKSEILYRHLSHKDKCIYSRIM</sequence>
<keyword evidence="3 5" id="KW-0285">Flavoprotein</keyword>
<comment type="similarity">
    <text evidence="2 5">Belongs to the GMC oxidoreductase family.</text>
</comment>
<evidence type="ECO:0000256" key="5">
    <source>
        <dbReference type="RuleBase" id="RU003968"/>
    </source>
</evidence>
<dbReference type="Gene3D" id="3.50.50.60">
    <property type="entry name" value="FAD/NAD(P)-binding domain"/>
    <property type="match status" value="1"/>
</dbReference>
<gene>
    <name evidence="9" type="ORF">ODALV1_LOCUS7690</name>
</gene>
<dbReference type="PIRSF" id="PIRSF000137">
    <property type="entry name" value="Alcohol_oxidase"/>
    <property type="match status" value="1"/>
</dbReference>
<feature type="domain" description="Glucose-methanol-choline oxidoreductase N-terminal" evidence="8">
    <location>
        <begin position="305"/>
        <end position="319"/>
    </location>
</feature>
<accession>A0ABP1Q7V5</accession>
<evidence type="ECO:0000313" key="9">
    <source>
        <dbReference type="EMBL" id="CAL8090579.1"/>
    </source>
</evidence>
<dbReference type="InterPro" id="IPR000172">
    <property type="entry name" value="GMC_OxRdtase_N"/>
</dbReference>
<dbReference type="InterPro" id="IPR007867">
    <property type="entry name" value="GMC_OxRtase_C"/>
</dbReference>
<proteinExistence type="inferred from homology"/>
<dbReference type="PROSITE" id="PS00624">
    <property type="entry name" value="GMC_OXRED_2"/>
    <property type="match status" value="1"/>
</dbReference>
<dbReference type="Gene3D" id="3.30.560.10">
    <property type="entry name" value="Glucose Oxidase, domain 3"/>
    <property type="match status" value="1"/>
</dbReference>
<dbReference type="PANTHER" id="PTHR11552:SF147">
    <property type="entry name" value="CHOLINE DEHYDROGENASE, MITOCHONDRIAL"/>
    <property type="match status" value="1"/>
</dbReference>
<keyword evidence="10" id="KW-1185">Reference proteome</keyword>
<feature type="signal peptide" evidence="6">
    <location>
        <begin position="1"/>
        <end position="21"/>
    </location>
</feature>
<feature type="chain" id="PRO_5045824469" description="Glucose-methanol-choline oxidoreductase N-terminal domain-containing protein" evidence="6">
    <location>
        <begin position="22"/>
        <end position="642"/>
    </location>
</feature>
<dbReference type="SUPFAM" id="SSF51905">
    <property type="entry name" value="FAD/NAD(P)-binding domain"/>
    <property type="match status" value="1"/>
</dbReference>
<protein>
    <recommendedName>
        <fullName evidence="7 8">Glucose-methanol-choline oxidoreductase N-terminal domain-containing protein</fullName>
    </recommendedName>
</protein>
<dbReference type="Pfam" id="PF05199">
    <property type="entry name" value="GMC_oxred_C"/>
    <property type="match status" value="1"/>
</dbReference>
<evidence type="ECO:0000256" key="2">
    <source>
        <dbReference type="ARBA" id="ARBA00010790"/>
    </source>
</evidence>
<evidence type="ECO:0000313" key="10">
    <source>
        <dbReference type="Proteomes" id="UP001642540"/>
    </source>
</evidence>
<evidence type="ECO:0000259" key="8">
    <source>
        <dbReference type="PROSITE" id="PS00624"/>
    </source>
</evidence>
<reference evidence="9 10" key="1">
    <citation type="submission" date="2024-08" db="EMBL/GenBank/DDBJ databases">
        <authorList>
            <person name="Cucini C."/>
            <person name="Frati F."/>
        </authorList>
    </citation>
    <scope>NUCLEOTIDE SEQUENCE [LARGE SCALE GENOMIC DNA]</scope>
</reference>
<keyword evidence="4 5" id="KW-0274">FAD</keyword>
<evidence type="ECO:0000256" key="6">
    <source>
        <dbReference type="SAM" id="SignalP"/>
    </source>
</evidence>
<dbReference type="SUPFAM" id="SSF54373">
    <property type="entry name" value="FAD-linked reductases, C-terminal domain"/>
    <property type="match status" value="1"/>
</dbReference>
<evidence type="ECO:0000259" key="7">
    <source>
        <dbReference type="PROSITE" id="PS00623"/>
    </source>
</evidence>
<name>A0ABP1Q7V5_9HEXA</name>
<dbReference type="PROSITE" id="PS00623">
    <property type="entry name" value="GMC_OXRED_1"/>
    <property type="match status" value="1"/>
</dbReference>
<organism evidence="9 10">
    <name type="scientific">Orchesella dallaii</name>
    <dbReference type="NCBI Taxonomy" id="48710"/>
    <lineage>
        <taxon>Eukaryota</taxon>
        <taxon>Metazoa</taxon>
        <taxon>Ecdysozoa</taxon>
        <taxon>Arthropoda</taxon>
        <taxon>Hexapoda</taxon>
        <taxon>Collembola</taxon>
        <taxon>Entomobryomorpha</taxon>
        <taxon>Entomobryoidea</taxon>
        <taxon>Orchesellidae</taxon>
        <taxon>Orchesellinae</taxon>
        <taxon>Orchesella</taxon>
    </lineage>
</organism>
<comment type="cofactor">
    <cofactor evidence="1">
        <name>FAD</name>
        <dbReference type="ChEBI" id="CHEBI:57692"/>
    </cofactor>
</comment>
<feature type="domain" description="Glucose-methanol-choline oxidoreductase N-terminal" evidence="7">
    <location>
        <begin position="129"/>
        <end position="152"/>
    </location>
</feature>